<dbReference type="Pfam" id="PF13505">
    <property type="entry name" value="OMP_b-brl"/>
    <property type="match status" value="1"/>
</dbReference>
<name>A0A437R4P7_9GAMM</name>
<evidence type="ECO:0000259" key="3">
    <source>
        <dbReference type="Pfam" id="PF13505"/>
    </source>
</evidence>
<sequence>MQRHTSAALLLLCATTTGNAMADMYLTVGGYYSKVEKPVDRSGNGGQIGFGYTLTEQWSLEVGYDQLIDQSPKWPHFGGNNTVVFESGVKNAGLALSVLGKTALDDDSTLFYRVGAINNKSESWVFHHGNKTCAASESPTHTSIVSVNQVIVGTIGGCASSNTNIGLLYGLGVDHQFNQQWFSRFEVVGLSDPDAESLYAIKLAVGYRF</sequence>
<evidence type="ECO:0000256" key="1">
    <source>
        <dbReference type="ARBA" id="ARBA00022729"/>
    </source>
</evidence>
<comment type="caution">
    <text evidence="4">The sequence shown here is derived from an EMBL/GenBank/DDBJ whole genome shotgun (WGS) entry which is preliminary data.</text>
</comment>
<dbReference type="SUPFAM" id="SSF56925">
    <property type="entry name" value="OMPA-like"/>
    <property type="match status" value="1"/>
</dbReference>
<reference evidence="4 5" key="1">
    <citation type="submission" date="2019-01" db="EMBL/GenBank/DDBJ databases">
        <authorList>
            <person name="Chen W.-M."/>
        </authorList>
    </citation>
    <scope>NUCLEOTIDE SEQUENCE [LARGE SCALE GENOMIC DNA]</scope>
    <source>
        <strain evidence="4 5">KYPC3</strain>
    </source>
</reference>
<organism evidence="4 5">
    <name type="scientific">Rheinheimera riviphila</name>
    <dbReference type="NCBI Taxonomy" id="1834037"/>
    <lineage>
        <taxon>Bacteria</taxon>
        <taxon>Pseudomonadati</taxon>
        <taxon>Pseudomonadota</taxon>
        <taxon>Gammaproteobacteria</taxon>
        <taxon>Chromatiales</taxon>
        <taxon>Chromatiaceae</taxon>
        <taxon>Rheinheimera</taxon>
    </lineage>
</organism>
<dbReference type="EMBL" id="SACS01000001">
    <property type="protein sequence ID" value="RVU41713.1"/>
    <property type="molecule type" value="Genomic_DNA"/>
</dbReference>
<dbReference type="Gene3D" id="2.40.160.20">
    <property type="match status" value="1"/>
</dbReference>
<feature type="chain" id="PRO_5019084648" description="Outer membrane protein beta-barrel domain-containing protein" evidence="2">
    <location>
        <begin position="23"/>
        <end position="209"/>
    </location>
</feature>
<gene>
    <name evidence="4" type="ORF">EOE67_00495</name>
</gene>
<protein>
    <recommendedName>
        <fullName evidence="3">Outer membrane protein beta-barrel domain-containing protein</fullName>
    </recommendedName>
</protein>
<proteinExistence type="predicted"/>
<evidence type="ECO:0000313" key="4">
    <source>
        <dbReference type="EMBL" id="RVU41713.1"/>
    </source>
</evidence>
<keyword evidence="1 2" id="KW-0732">Signal</keyword>
<dbReference type="AlphaFoldDB" id="A0A437R4P7"/>
<accession>A0A437R4P7</accession>
<feature type="domain" description="Outer membrane protein beta-barrel" evidence="3">
    <location>
        <begin position="7"/>
        <end position="209"/>
    </location>
</feature>
<keyword evidence="5" id="KW-1185">Reference proteome</keyword>
<feature type="signal peptide" evidence="2">
    <location>
        <begin position="1"/>
        <end position="22"/>
    </location>
</feature>
<evidence type="ECO:0000313" key="5">
    <source>
        <dbReference type="Proteomes" id="UP000283077"/>
    </source>
</evidence>
<dbReference type="OrthoDB" id="6385920at2"/>
<dbReference type="InterPro" id="IPR011250">
    <property type="entry name" value="OMP/PagP_B-barrel"/>
</dbReference>
<evidence type="ECO:0000256" key="2">
    <source>
        <dbReference type="SAM" id="SignalP"/>
    </source>
</evidence>
<dbReference type="Proteomes" id="UP000283077">
    <property type="component" value="Unassembled WGS sequence"/>
</dbReference>
<dbReference type="InterPro" id="IPR027385">
    <property type="entry name" value="Beta-barrel_OMP"/>
</dbReference>
<dbReference type="RefSeq" id="WP_127697109.1">
    <property type="nucleotide sequence ID" value="NZ_SACS01000001.1"/>
</dbReference>